<feature type="compositionally biased region" description="Basic and acidic residues" evidence="1">
    <location>
        <begin position="195"/>
        <end position="239"/>
    </location>
</feature>
<dbReference type="EMBL" id="MCGE01000020">
    <property type="protein sequence ID" value="ORZ11881.1"/>
    <property type="molecule type" value="Genomic_DNA"/>
</dbReference>
<proteinExistence type="predicted"/>
<dbReference type="AlphaFoldDB" id="A0A1X2I8X1"/>
<dbReference type="OrthoDB" id="5328412at2759"/>
<evidence type="ECO:0000313" key="3">
    <source>
        <dbReference type="Proteomes" id="UP000193560"/>
    </source>
</evidence>
<dbReference type="Gene3D" id="1.25.40.10">
    <property type="entry name" value="Tetratricopeptide repeat domain"/>
    <property type="match status" value="2"/>
</dbReference>
<feature type="region of interest" description="Disordered" evidence="1">
    <location>
        <begin position="1"/>
        <end position="23"/>
    </location>
</feature>
<feature type="region of interest" description="Disordered" evidence="1">
    <location>
        <begin position="176"/>
        <end position="244"/>
    </location>
</feature>
<feature type="compositionally biased region" description="Polar residues" evidence="1">
    <location>
        <begin position="176"/>
        <end position="194"/>
    </location>
</feature>
<evidence type="ECO:0000256" key="1">
    <source>
        <dbReference type="SAM" id="MobiDB-lite"/>
    </source>
</evidence>
<organism evidence="2 3">
    <name type="scientific">Absidia repens</name>
    <dbReference type="NCBI Taxonomy" id="90262"/>
    <lineage>
        <taxon>Eukaryota</taxon>
        <taxon>Fungi</taxon>
        <taxon>Fungi incertae sedis</taxon>
        <taxon>Mucoromycota</taxon>
        <taxon>Mucoromycotina</taxon>
        <taxon>Mucoromycetes</taxon>
        <taxon>Mucorales</taxon>
        <taxon>Cunninghamellaceae</taxon>
        <taxon>Absidia</taxon>
    </lineage>
</organism>
<dbReference type="InterPro" id="IPR011990">
    <property type="entry name" value="TPR-like_helical_dom_sf"/>
</dbReference>
<sequence length="554" mass="62219">MGRFQSNKKSVPAKTKSKKVKEPSTFEEFMEDAVGFEEQGERYATGDRAQRNYERALDMYSKAHGLNDQDADCVYNWGRVIYILVGFLPAHTAPEDKLIKLDESIDKFRQALRLDSDSKTDVEFNLAQALHMRSEILQEASEVENAYGQSALALQEAISLFDTVYELQEKEYLRYQSTKTEQQNQPAPSTTSSGTDEKEHDHDHDHSQCKDHDHDHQHDNTTEITKPADDADSSKKDNNDNNDFTTVTQMEATTAYSLIDTLLSTADAMTTMASMMAVYGDSQKLFGRARDKLARAEKWLAETDSKDKEHHKAKLHLMLKRGQSFCALADRAFLATGKVDTGLYEQALAPLAYVTDELDPKNVEALCDQGDVLSRYAQAGLDQVIEQEKQALDPKTNGKDIWQLYSKASEAFQKALKLEPKNLHILNKAGDISMARAQLPLPVAERNQPQLLKNAQFYFKQAVETDGQVLTSGWVGWAYATWALEAWADVDGKEADAHKIMANWIKRGGNEDIFQRLADENDTMDGGFVDWVSVAFFGAQEQDGDSDSDSDDSD</sequence>
<gene>
    <name evidence="2" type="ORF">BCR42DRAFT_453833</name>
</gene>
<comment type="caution">
    <text evidence="2">The sequence shown here is derived from an EMBL/GenBank/DDBJ whole genome shotgun (WGS) entry which is preliminary data.</text>
</comment>
<reference evidence="2 3" key="1">
    <citation type="submission" date="2016-07" db="EMBL/GenBank/DDBJ databases">
        <title>Pervasive Adenine N6-methylation of Active Genes in Fungi.</title>
        <authorList>
            <consortium name="DOE Joint Genome Institute"/>
            <person name="Mondo S.J."/>
            <person name="Dannebaum R.O."/>
            <person name="Kuo R.C."/>
            <person name="Labutti K."/>
            <person name="Haridas S."/>
            <person name="Kuo A."/>
            <person name="Salamov A."/>
            <person name="Ahrendt S.R."/>
            <person name="Lipzen A."/>
            <person name="Sullivan W."/>
            <person name="Andreopoulos W.B."/>
            <person name="Clum A."/>
            <person name="Lindquist E."/>
            <person name="Daum C."/>
            <person name="Ramamoorthy G.K."/>
            <person name="Gryganskyi A."/>
            <person name="Culley D."/>
            <person name="Magnuson J.K."/>
            <person name="James T.Y."/>
            <person name="O'Malley M.A."/>
            <person name="Stajich J.E."/>
            <person name="Spatafora J.W."/>
            <person name="Visel A."/>
            <person name="Grigoriev I.V."/>
        </authorList>
    </citation>
    <scope>NUCLEOTIDE SEQUENCE [LARGE SCALE GENOMIC DNA]</scope>
    <source>
        <strain evidence="2 3">NRRL 1336</strain>
    </source>
</reference>
<accession>A0A1X2I8X1</accession>
<name>A0A1X2I8X1_9FUNG</name>
<evidence type="ECO:0000313" key="2">
    <source>
        <dbReference type="EMBL" id="ORZ11881.1"/>
    </source>
</evidence>
<dbReference type="Proteomes" id="UP000193560">
    <property type="component" value="Unassembled WGS sequence"/>
</dbReference>
<evidence type="ECO:0008006" key="4">
    <source>
        <dbReference type="Google" id="ProtNLM"/>
    </source>
</evidence>
<dbReference type="SUPFAM" id="SSF48452">
    <property type="entry name" value="TPR-like"/>
    <property type="match status" value="1"/>
</dbReference>
<keyword evidence="3" id="KW-1185">Reference proteome</keyword>
<protein>
    <recommendedName>
        <fullName evidence="4">TPR-like protein</fullName>
    </recommendedName>
</protein>